<dbReference type="GO" id="GO:0043138">
    <property type="term" value="F:3'-5' DNA helicase activity"/>
    <property type="evidence" value="ECO:0007669"/>
    <property type="project" value="UniProtKB-EC"/>
</dbReference>
<dbReference type="GO" id="GO:0003677">
    <property type="term" value="F:DNA binding"/>
    <property type="evidence" value="ECO:0007669"/>
    <property type="project" value="UniProtKB-KW"/>
</dbReference>
<gene>
    <name evidence="6" type="ORF">BDP27DRAFT_1227564</name>
</gene>
<sequence>AMSLNVIIINQETIQTAHENSLPDLWRRAQDDEKLSMILISPEQLKSKAYETALGNPLFYSRIYAISVDEVHLLLTWGKSFRQPFRQIGLARSRLPDDTVFLSMTATMRGGQALHTICRFLGLKAGEYHLIRQSNQRHDIQLIFREISSPISGRSFPELDWILNEKRTTIIYWC</sequence>
<dbReference type="GO" id="GO:0000724">
    <property type="term" value="P:double-strand break repair via homologous recombination"/>
    <property type="evidence" value="ECO:0007669"/>
    <property type="project" value="TreeGrafter"/>
</dbReference>
<feature type="non-terminal residue" evidence="6">
    <location>
        <position position="1"/>
    </location>
</feature>
<dbReference type="EMBL" id="JADNRY010000088">
    <property type="protein sequence ID" value="KAF9066372.1"/>
    <property type="molecule type" value="Genomic_DNA"/>
</dbReference>
<keyword evidence="7" id="KW-1185">Reference proteome</keyword>
<protein>
    <recommendedName>
        <fullName evidence="5">DNA 3'-5' helicase</fullName>
        <ecNumber evidence="5">5.6.2.4</ecNumber>
    </recommendedName>
</protein>
<name>A0A9P5PPU4_9AGAR</name>
<evidence type="ECO:0000256" key="4">
    <source>
        <dbReference type="ARBA" id="ARBA00034617"/>
    </source>
</evidence>
<dbReference type="PANTHER" id="PTHR13710:SF105">
    <property type="entry name" value="ATP-DEPENDENT DNA HELICASE Q1"/>
    <property type="match status" value="1"/>
</dbReference>
<dbReference type="PANTHER" id="PTHR13710">
    <property type="entry name" value="DNA HELICASE RECQ FAMILY MEMBER"/>
    <property type="match status" value="1"/>
</dbReference>
<dbReference type="GO" id="GO:0005737">
    <property type="term" value="C:cytoplasm"/>
    <property type="evidence" value="ECO:0007669"/>
    <property type="project" value="TreeGrafter"/>
</dbReference>
<keyword evidence="2" id="KW-0238">DNA-binding</keyword>
<evidence type="ECO:0000256" key="1">
    <source>
        <dbReference type="ARBA" id="ARBA00005446"/>
    </source>
</evidence>
<accession>A0A9P5PPU4</accession>
<evidence type="ECO:0000256" key="3">
    <source>
        <dbReference type="ARBA" id="ARBA00023235"/>
    </source>
</evidence>
<evidence type="ECO:0000256" key="5">
    <source>
        <dbReference type="ARBA" id="ARBA00034808"/>
    </source>
</evidence>
<organism evidence="6 7">
    <name type="scientific">Rhodocollybia butyracea</name>
    <dbReference type="NCBI Taxonomy" id="206335"/>
    <lineage>
        <taxon>Eukaryota</taxon>
        <taxon>Fungi</taxon>
        <taxon>Dikarya</taxon>
        <taxon>Basidiomycota</taxon>
        <taxon>Agaricomycotina</taxon>
        <taxon>Agaricomycetes</taxon>
        <taxon>Agaricomycetidae</taxon>
        <taxon>Agaricales</taxon>
        <taxon>Marasmiineae</taxon>
        <taxon>Omphalotaceae</taxon>
        <taxon>Rhodocollybia</taxon>
    </lineage>
</organism>
<evidence type="ECO:0000313" key="7">
    <source>
        <dbReference type="Proteomes" id="UP000772434"/>
    </source>
</evidence>
<dbReference type="AlphaFoldDB" id="A0A9P5PPU4"/>
<dbReference type="GO" id="GO:0005694">
    <property type="term" value="C:chromosome"/>
    <property type="evidence" value="ECO:0007669"/>
    <property type="project" value="TreeGrafter"/>
</dbReference>
<comment type="similarity">
    <text evidence="1">Belongs to the helicase family. RecQ subfamily.</text>
</comment>
<comment type="caution">
    <text evidence="6">The sequence shown here is derived from an EMBL/GenBank/DDBJ whole genome shotgun (WGS) entry which is preliminary data.</text>
</comment>
<reference evidence="6" key="1">
    <citation type="submission" date="2020-11" db="EMBL/GenBank/DDBJ databases">
        <authorList>
            <consortium name="DOE Joint Genome Institute"/>
            <person name="Ahrendt S."/>
            <person name="Riley R."/>
            <person name="Andreopoulos W."/>
            <person name="Labutti K."/>
            <person name="Pangilinan J."/>
            <person name="Ruiz-Duenas F.J."/>
            <person name="Barrasa J.M."/>
            <person name="Sanchez-Garcia M."/>
            <person name="Camarero S."/>
            <person name="Miyauchi S."/>
            <person name="Serrano A."/>
            <person name="Linde D."/>
            <person name="Babiker R."/>
            <person name="Drula E."/>
            <person name="Ayuso-Fernandez I."/>
            <person name="Pacheco R."/>
            <person name="Padilla G."/>
            <person name="Ferreira P."/>
            <person name="Barriuso J."/>
            <person name="Kellner H."/>
            <person name="Castanera R."/>
            <person name="Alfaro M."/>
            <person name="Ramirez L."/>
            <person name="Pisabarro A.G."/>
            <person name="Kuo A."/>
            <person name="Tritt A."/>
            <person name="Lipzen A."/>
            <person name="He G."/>
            <person name="Yan M."/>
            <person name="Ng V."/>
            <person name="Cullen D."/>
            <person name="Martin F."/>
            <person name="Rosso M.-N."/>
            <person name="Henrissat B."/>
            <person name="Hibbett D."/>
            <person name="Martinez A.T."/>
            <person name="Grigoriev I.V."/>
        </authorList>
    </citation>
    <scope>NUCLEOTIDE SEQUENCE</scope>
    <source>
        <strain evidence="6">AH 40177</strain>
    </source>
</reference>
<dbReference type="Gene3D" id="3.40.50.300">
    <property type="entry name" value="P-loop containing nucleotide triphosphate hydrolases"/>
    <property type="match status" value="1"/>
</dbReference>
<keyword evidence="3" id="KW-0413">Isomerase</keyword>
<evidence type="ECO:0000256" key="2">
    <source>
        <dbReference type="ARBA" id="ARBA00023125"/>
    </source>
</evidence>
<evidence type="ECO:0000313" key="6">
    <source>
        <dbReference type="EMBL" id="KAF9066372.1"/>
    </source>
</evidence>
<dbReference type="EC" id="5.6.2.4" evidence="5"/>
<dbReference type="SUPFAM" id="SSF52540">
    <property type="entry name" value="P-loop containing nucleoside triphosphate hydrolases"/>
    <property type="match status" value="1"/>
</dbReference>
<dbReference type="InterPro" id="IPR027417">
    <property type="entry name" value="P-loop_NTPase"/>
</dbReference>
<dbReference type="GO" id="GO:0009378">
    <property type="term" value="F:four-way junction helicase activity"/>
    <property type="evidence" value="ECO:0007669"/>
    <property type="project" value="TreeGrafter"/>
</dbReference>
<proteinExistence type="inferred from homology"/>
<dbReference type="Proteomes" id="UP000772434">
    <property type="component" value="Unassembled WGS sequence"/>
</dbReference>
<comment type="catalytic activity">
    <reaction evidence="4">
        <text>Couples ATP hydrolysis with the unwinding of duplex DNA by translocating in the 3'-5' direction.</text>
        <dbReference type="EC" id="5.6.2.4"/>
    </reaction>
</comment>
<dbReference type="OrthoDB" id="3269685at2759"/>